<sequence length="3561" mass="370840">MADEKELRDYLKRAIADARDARKRLREVEEKAQEPIAIVGMACRYPGGVASPEDLWRLVADGVDAVSPFPTNRGWDLENLFDADPEAGGKSYVREGGFLHDADLFDPEFFGLSPREALAADPQQRLLLQATWEAVERAGIDPGTLKGTRTGVFTGLMYQDYGSRPNLPAEGFEGYLYSGSAGSIAAGRLAYTFGLEGPAVSVDTACSSSLVAIHLATNALRRGECDLALAGGAAVMSTPVGFTEFSRLRGLAPDGRCKPFSTTADGTAWAEGVGLLLVERLSDAERNGHHVLAVIRGSAVNQDGASNGLTAPNGPSQERVIRAALAGAGLSTADVDAVEAHGTGTPLGDPIEAQALLATYGRDRPAEKPLYLGSLKSNTGHTQAAAGVGGVIKMVEALRHRVLPKTLHLEEPTRHVDWEAGAVELLAEARDWPDVDRPRRAAVSAFGMGGTNAHVILEQAPEDAAAAEAAETPEAPAAEPAGDPVTLPAVPWLLSAKSPAALTGQARRLLAHLEENDGLTPLDVAHSLVRTRALLEERAVVVATGRDEALERLRALAEGTAAPGIATGKAAPASKTAFLFPGQGSQWAGMAVALMDTSPVFAARIAEISAALRPFTDWTLEDVLRGAEGAPPFERVDVVQPVLFAVMVALADLWRAHGVRPAAVIGHSQGEIAAACVAGILTLEDAARVVTLRSQAIGRVLAGLGGMVSVPLPAAQVRERLAPWQDRVQVAAVNGPSSVVVSGETGALDELLAACKDDGVRARRIPVDYASHSAYVELLEDELATLLAPVTPRKAEVPFLSTVTGAWVEGPELDGGYWYRNLRQTVELEQAVRTLLAQGFGTFVEAGPHPVLAVGLQETIEDTGRDAAVLGTLRRDEGGMDRFWLSLGQAACRGLTPDWDTVFAGTGARRVDLPTYAFEEQRYWLEATAAPSDAAGFGLTTAGHPLLGAAVSLADRDAYLLTGRLSRHSHPWLADHAVSGTVLLPGTGLLELAVRAGEQVGCDQVEELTLAAPLVLPERGGRRLQVAVGEPDAAGRRTLDIYSSPDGEDAQPWVPHAHGVLAPAADEAPAGLTAWPPAGAAEADLSGLYDKVATRGYEYGPVFQGLRRAWTGENEIFAEVALPEDQHADAALFTLHPALLDAALHPLLPGAVTEDRPALMPFSWSGVSVYAAGASVLRVKLSLTGTESAALTVADGVGAPVATVASLALRPLSTDALRDAGAAGRDGLLRVAWTALPLTEASTDPDNWAVLGDGNPLPGTAARRFPDLAALAAALDAGEPAPAVVLAPAAPADSAGTPADRARAAVRRTLELTQAWLADDRLADSRLVVVTENAVAAGTGEDVTDLAHAGIWGLLRSAHTENPGRFLLVDLDGAAHAADHLPAAVAAASASGDAQAAVRRGEVLAPRLARLQPVPETVEGPGWDRGTVLITGATGALGGVLARHLVTRHGARHLLLLSRRGSAAPGAAELEAELTALGAHVTLAACDTADRDALAAVLAGIPAEHPLTAVVHTAGVVDDGLLPGLTAERLDAVLRPKIDAAWHLHDLTRDLDLSHFVLFSSLAGLLGNAGQANYAAGNTFLDALAAHRTAQGLPATSLAWGLWEEASASTGHLDDVDLQRMARSGLLPLSSADGMALFDASATTGPAGDAVLAATRLDLAALRKQSGEPLPLLRGLVPAGRRRAGTAAAGGSSLAGQLAGLSRDERGRMLTDLVRTHVAGVLGHSGQGTVDADRAFKELGFDSLTAVELRNRLNAATGLRLPTTLVFDHPNPGALAAHLGTLIADEDPAPARQPATAASAPTADPIVIVGMACRYPGGVSSPDDLWRLVADGVDAVSEWPTDRGWDTEALYAPDRGKPGTSYTRNGGFLHDADHFDPEFFGMSPREALATDPQQRLLLETAWEAVESAGIPAAALRGTRTGVFTGVMYHDYGSRVHDIPEDLEGYLLSGNAGSVASGRISYNFGLEGPAVSVDTACSSSLVAIHQAANALRAGEIDFALAGGVTVMSTPLGFVEFSRQGGLSPDGRCRSFSDTADGTGWSEGVGLVLVERLSDARRHGHQVLAVIRGSAINQDGASNGMTAPNGPAQERVIRQALANARLSPADVDAVDAHGTGTTLGDPIEAQALLVAYGQDRPEDRPLWLGSLKSNLGHTQAAAGVGSVIKMIQAMRHGTLPKTLHVDEPTTHVDWESGAVELLTEPREWPARTGAPRRAGISSFGISGTNAHMILEQAPEPARPDGPVTPPAVPWTLSAKSPAALADQARRLLARAEGDDAPHPVDIAYSLATGRQALDHRATVVAANRDGLLAGLRSLITGTPAAGTSRGTRGDGRTGFLFTGQGAQRAGMAGELYAAFPVFAAAFDAVCAELDPKLERPLAEVIASGEGLDRTGFTQPALFAVEVALFRLLESWGVRPDYVAGHSIGELAAAHVAGVLTLPDAAVLVAARAELMEALPTGGAMVAVEATEDDVRPLLAGFEDRVSIAAVNGPTSLVLSGDEEPTLQVAALVEALGRKTKRLAVSHAFHCPRMDPMLAEFRAVAATLTYREPEIPVVSTLTGRLAEGEDLRTAGYWADQVRGTVRFADATRTLSEHGVTVFVELGPDGVLSALVRDTLETENAVPTLLRRAESEAGTLVAALGQLHNHGVPVDWEAFFAPTGARRVDLPTYAFQHQRYWLDAGRATADIAEWGMSTTGHPLLGAAVVVAGGDGMLFTSRVSLDTHPWLADRTVLGSAVLPASALVELAIRAGDELGCTQLDELSLHTPLVLPEDGAVRVQVAVGAPDGEDRRPVTVHARPDASTGPWALLAEGLLGTGTAATVPPAGGEHAEATEVHLPEECEEESAHYGLHPALLDAVVHAHRGTARAGHELVPARWHGVRLYAAGASSVRARVTGTGAHTIAVELTDAAGGPVATVDAVEFHEVAHERFAASPGARQHALLRVDWVPLPAAPSGGPARWGALGTGEITGAERFADLTAAAEAAGTVDAVALLWAPADDTDPVAGLHTTAREALALVREWLAEERLETVPLVVVTRGGVAAADGEDVTDLGAAALWGLLRSAQAEAPGRIVLADAGDDADAGPVSLSALTGVVASGEPQAALRDGRVLIPRLARTTATSGGAAPSWSREGTVLITGGTGSLGALFARHLVTEHGVKHLLLTSRRGPDAPGARELERELSGLGATVTVAACDTADRDALAALLAAVPADHPLTGVVHAAGVMDNALVAALTPERLDAVLRPKADAAWHLHELTRGLELTHFVLFSSVAGVIGGAGQANYAAANAFLDALAQHRAAHGLPATSLAWGLWEQDSGITAGLDRADRDRFAREGFRPVTAQDGPALMDAALALGRPALTVVPLDPAALRARDDLPALLRGLVRAAARRGAPVPADQADSLARRLDGLPRAAQRQVVLALVRTVVAAVLGHADPAAVGQDQPFQELGFDSLTAVDLRNRLGNASGTRLPATLVFDHPTPAALADHLLLQVAPRPEDEPRPVLAELDRLEALLASAPEDDLDRNAVSVRLQTLLSRLNEAGGTAGDREMIEIESSSTDEIFDFIDNQLGRASN</sequence>
<dbReference type="InterPro" id="IPR036291">
    <property type="entry name" value="NAD(P)-bd_dom_sf"/>
</dbReference>
<comment type="caution">
    <text evidence="9">Lacks conserved residue(s) required for the propagation of feature annotation.</text>
</comment>
<dbReference type="InterPro" id="IPR049552">
    <property type="entry name" value="PKS_DH_N"/>
</dbReference>
<dbReference type="SUPFAM" id="SSF51735">
    <property type="entry name" value="NAD(P)-binding Rossmann-fold domains"/>
    <property type="match status" value="4"/>
</dbReference>
<dbReference type="InterPro" id="IPR013968">
    <property type="entry name" value="PKS_KR"/>
</dbReference>
<dbReference type="Pfam" id="PF16197">
    <property type="entry name" value="KAsynt_C_assoc"/>
    <property type="match status" value="2"/>
</dbReference>
<dbReference type="Pfam" id="PF08659">
    <property type="entry name" value="KR"/>
    <property type="match status" value="2"/>
</dbReference>
<dbReference type="SUPFAM" id="SSF53901">
    <property type="entry name" value="Thiolase-like"/>
    <property type="match status" value="2"/>
</dbReference>
<dbReference type="Gene3D" id="3.40.366.10">
    <property type="entry name" value="Malonyl-Coenzyme A Acyl Carrier Protein, domain 2"/>
    <property type="match status" value="2"/>
</dbReference>
<dbReference type="InterPro" id="IPR001227">
    <property type="entry name" value="Ac_transferase_dom_sf"/>
</dbReference>
<dbReference type="InterPro" id="IPR016035">
    <property type="entry name" value="Acyl_Trfase/lysoPLipase"/>
</dbReference>
<dbReference type="InterPro" id="IPR016036">
    <property type="entry name" value="Malonyl_transacylase_ACP-bd"/>
</dbReference>
<evidence type="ECO:0000256" key="5">
    <source>
        <dbReference type="ARBA" id="ARBA00022679"/>
    </source>
</evidence>
<dbReference type="InterPro" id="IPR020841">
    <property type="entry name" value="PKS_Beta-ketoAc_synthase_dom"/>
</dbReference>
<dbReference type="InterPro" id="IPR050091">
    <property type="entry name" value="PKS_NRPS_Biosynth_Enz"/>
</dbReference>
<dbReference type="Proteomes" id="UP001499895">
    <property type="component" value="Unassembled WGS sequence"/>
</dbReference>
<organism evidence="14 15">
    <name type="scientific">Streptomyces stramineus</name>
    <dbReference type="NCBI Taxonomy" id="173861"/>
    <lineage>
        <taxon>Bacteria</taxon>
        <taxon>Bacillati</taxon>
        <taxon>Actinomycetota</taxon>
        <taxon>Actinomycetes</taxon>
        <taxon>Kitasatosporales</taxon>
        <taxon>Streptomycetaceae</taxon>
        <taxon>Streptomyces</taxon>
    </lineage>
</organism>
<dbReference type="PROSITE" id="PS52004">
    <property type="entry name" value="KS3_2"/>
    <property type="match status" value="2"/>
</dbReference>
<evidence type="ECO:0000313" key="15">
    <source>
        <dbReference type="Proteomes" id="UP001499895"/>
    </source>
</evidence>
<dbReference type="InterPro" id="IPR042104">
    <property type="entry name" value="PKS_dehydratase_sf"/>
</dbReference>
<keyword evidence="7" id="KW-0511">Multifunctional enzyme</keyword>
<dbReference type="CDD" id="cd00833">
    <property type="entry name" value="PKS"/>
    <property type="match status" value="2"/>
</dbReference>
<feature type="region of interest" description="N-terminal hotdog fold" evidence="9">
    <location>
        <begin position="944"/>
        <end position="1068"/>
    </location>
</feature>
<proteinExistence type="predicted"/>
<dbReference type="SUPFAM" id="SSF52151">
    <property type="entry name" value="FabD/lysophospholipase-like"/>
    <property type="match status" value="2"/>
</dbReference>
<keyword evidence="15" id="KW-1185">Reference proteome</keyword>
<dbReference type="Pfam" id="PF00109">
    <property type="entry name" value="ketoacyl-synt"/>
    <property type="match status" value="2"/>
</dbReference>
<evidence type="ECO:0000256" key="9">
    <source>
        <dbReference type="PROSITE-ProRule" id="PRU01363"/>
    </source>
</evidence>
<dbReference type="Pfam" id="PF02801">
    <property type="entry name" value="Ketoacyl-synt_C"/>
    <property type="match status" value="2"/>
</dbReference>
<dbReference type="SMART" id="SM01294">
    <property type="entry name" value="PKS_PP_betabranch"/>
    <property type="match status" value="2"/>
</dbReference>
<dbReference type="InterPro" id="IPR014043">
    <property type="entry name" value="Acyl_transferase_dom"/>
</dbReference>
<evidence type="ECO:0000256" key="7">
    <source>
        <dbReference type="ARBA" id="ARBA00023268"/>
    </source>
</evidence>
<dbReference type="PANTHER" id="PTHR43775">
    <property type="entry name" value="FATTY ACID SYNTHASE"/>
    <property type="match status" value="1"/>
</dbReference>
<dbReference type="InterPro" id="IPR036299">
    <property type="entry name" value="Polyketide_synth_docking_sf"/>
</dbReference>
<feature type="domain" description="Ketosynthase family 3 (KS3)" evidence="12">
    <location>
        <begin position="1803"/>
        <end position="2230"/>
    </location>
</feature>
<dbReference type="InterPro" id="IPR049900">
    <property type="entry name" value="PKS_mFAS_DH"/>
</dbReference>
<dbReference type="Pfam" id="PF22953">
    <property type="entry name" value="SpnB_Rossmann"/>
    <property type="match status" value="2"/>
</dbReference>
<dbReference type="Gene3D" id="3.40.47.10">
    <property type="match status" value="2"/>
</dbReference>
<feature type="compositionally biased region" description="Low complexity" evidence="10">
    <location>
        <begin position="463"/>
        <end position="481"/>
    </location>
</feature>
<feature type="domain" description="PKS/mFAS DH" evidence="13">
    <location>
        <begin position="944"/>
        <end position="1218"/>
    </location>
</feature>
<evidence type="ECO:0000256" key="6">
    <source>
        <dbReference type="ARBA" id="ARBA00023194"/>
    </source>
</evidence>
<evidence type="ECO:0000256" key="1">
    <source>
        <dbReference type="ARBA" id="ARBA00001957"/>
    </source>
</evidence>
<dbReference type="InterPro" id="IPR015083">
    <property type="entry name" value="NorB/c/GfsB-D-like_docking"/>
</dbReference>
<dbReference type="Pfam" id="PF14765">
    <property type="entry name" value="PS-DH"/>
    <property type="match status" value="2"/>
</dbReference>
<evidence type="ECO:0000256" key="4">
    <source>
        <dbReference type="ARBA" id="ARBA00022553"/>
    </source>
</evidence>
<gene>
    <name evidence="14" type="ORF">GCM10009544_24420</name>
</gene>
<dbReference type="SUPFAM" id="SSF55048">
    <property type="entry name" value="Probable ACP-binding domain of malonyl-CoA ACP transacylase"/>
    <property type="match status" value="2"/>
</dbReference>
<dbReference type="EMBL" id="BAAAHB010000020">
    <property type="protein sequence ID" value="GAA0460995.1"/>
    <property type="molecule type" value="Genomic_DNA"/>
</dbReference>
<dbReference type="InterPro" id="IPR016039">
    <property type="entry name" value="Thiolase-like"/>
</dbReference>
<dbReference type="Gene3D" id="1.10.1200.10">
    <property type="entry name" value="ACP-like"/>
    <property type="match status" value="2"/>
</dbReference>
<evidence type="ECO:0000313" key="14">
    <source>
        <dbReference type="EMBL" id="GAA0460995.1"/>
    </source>
</evidence>
<feature type="domain" description="Ketosynthase family 3 (KS3)" evidence="12">
    <location>
        <begin position="33"/>
        <end position="459"/>
    </location>
</feature>
<keyword evidence="5" id="KW-0808">Transferase</keyword>
<evidence type="ECO:0000256" key="3">
    <source>
        <dbReference type="ARBA" id="ARBA00022450"/>
    </source>
</evidence>
<dbReference type="InterPro" id="IPR057326">
    <property type="entry name" value="KR_dom"/>
</dbReference>
<dbReference type="SMART" id="SM00826">
    <property type="entry name" value="PKS_DH"/>
    <property type="match status" value="2"/>
</dbReference>
<keyword evidence="4" id="KW-0597">Phosphoprotein</keyword>
<feature type="region of interest" description="Disordered" evidence="10">
    <location>
        <begin position="463"/>
        <end position="483"/>
    </location>
</feature>
<dbReference type="SMART" id="SM00825">
    <property type="entry name" value="PKS_KS"/>
    <property type="match status" value="2"/>
</dbReference>
<evidence type="ECO:0000256" key="8">
    <source>
        <dbReference type="ARBA" id="ARBA00023315"/>
    </source>
</evidence>
<keyword evidence="6" id="KW-0045">Antibiotic biosynthesis</keyword>
<feature type="region of interest" description="C-terminal hotdog fold" evidence="9">
    <location>
        <begin position="1080"/>
        <end position="1218"/>
    </location>
</feature>
<dbReference type="InterPro" id="IPR009081">
    <property type="entry name" value="PP-bd_ACP"/>
</dbReference>
<dbReference type="CDD" id="cd08956">
    <property type="entry name" value="KR_3_FAS_SDR_x"/>
    <property type="match status" value="2"/>
</dbReference>
<name>A0ABN0ZW58_9ACTN</name>
<keyword evidence="3" id="KW-0596">Phosphopantetheine</keyword>
<dbReference type="InterPro" id="IPR006162">
    <property type="entry name" value="Ppantetheine_attach_site"/>
</dbReference>
<dbReference type="Gene3D" id="3.30.70.3290">
    <property type="match status" value="2"/>
</dbReference>
<dbReference type="InterPro" id="IPR036736">
    <property type="entry name" value="ACP-like_sf"/>
</dbReference>
<dbReference type="SMART" id="SM00827">
    <property type="entry name" value="PKS_AT"/>
    <property type="match status" value="2"/>
</dbReference>
<dbReference type="Pfam" id="PF00550">
    <property type="entry name" value="PP-binding"/>
    <property type="match status" value="2"/>
</dbReference>
<dbReference type="PROSITE" id="PS52019">
    <property type="entry name" value="PKS_MFAS_DH"/>
    <property type="match status" value="2"/>
</dbReference>
<feature type="active site" description="Proton donor; for dehydratase activity" evidence="9">
    <location>
        <position position="1141"/>
    </location>
</feature>
<dbReference type="InterPro" id="IPR049551">
    <property type="entry name" value="PKS_DH_C"/>
</dbReference>
<feature type="region of interest" description="C-terminal hotdog fold" evidence="9">
    <location>
        <begin position="2841"/>
        <end position="2996"/>
    </location>
</feature>
<feature type="active site" description="Proton acceptor; for dehydratase activity" evidence="9">
    <location>
        <position position="976"/>
    </location>
</feature>
<evidence type="ECO:0000259" key="12">
    <source>
        <dbReference type="PROSITE" id="PS52004"/>
    </source>
</evidence>
<dbReference type="PROSITE" id="PS00012">
    <property type="entry name" value="PHOSPHOPANTETHEINE"/>
    <property type="match status" value="2"/>
</dbReference>
<dbReference type="SMART" id="SM00823">
    <property type="entry name" value="PKS_PP"/>
    <property type="match status" value="2"/>
</dbReference>
<feature type="domain" description="Carrier" evidence="11">
    <location>
        <begin position="3404"/>
        <end position="3479"/>
    </location>
</feature>
<comment type="pathway">
    <text evidence="2">Antibiotic biosynthesis.</text>
</comment>
<dbReference type="SUPFAM" id="SSF47336">
    <property type="entry name" value="ACP-like"/>
    <property type="match status" value="2"/>
</dbReference>
<dbReference type="InterPro" id="IPR055123">
    <property type="entry name" value="SpnB-like_Rossmann"/>
</dbReference>
<dbReference type="InterPro" id="IPR014031">
    <property type="entry name" value="Ketoacyl_synth_C"/>
</dbReference>
<dbReference type="Gene3D" id="3.10.129.110">
    <property type="entry name" value="Polyketide synthase dehydratase"/>
    <property type="match status" value="3"/>
</dbReference>
<feature type="region of interest" description="N-terminal hotdog fold" evidence="9">
    <location>
        <begin position="2693"/>
        <end position="2816"/>
    </location>
</feature>
<feature type="domain" description="Carrier" evidence="11">
    <location>
        <begin position="1708"/>
        <end position="1783"/>
    </location>
</feature>
<reference evidence="14 15" key="1">
    <citation type="journal article" date="2019" name="Int. J. Syst. Evol. Microbiol.">
        <title>The Global Catalogue of Microorganisms (GCM) 10K type strain sequencing project: providing services to taxonomists for standard genome sequencing and annotation.</title>
        <authorList>
            <consortium name="The Broad Institute Genomics Platform"/>
            <consortium name="The Broad Institute Genome Sequencing Center for Infectious Disease"/>
            <person name="Wu L."/>
            <person name="Ma J."/>
        </authorList>
    </citation>
    <scope>NUCLEOTIDE SEQUENCE [LARGE SCALE GENOMIC DNA]</scope>
    <source>
        <strain evidence="14 15">JCM 10649</strain>
    </source>
</reference>
<comment type="caution">
    <text evidence="14">The sequence shown here is derived from an EMBL/GenBank/DDBJ whole genome shotgun (WGS) entry which is preliminary data.</text>
</comment>
<dbReference type="SMART" id="SM00822">
    <property type="entry name" value="PKS_KR"/>
    <property type="match status" value="2"/>
</dbReference>
<accession>A0ABN0ZW58</accession>
<dbReference type="PROSITE" id="PS50075">
    <property type="entry name" value="CARRIER"/>
    <property type="match status" value="2"/>
</dbReference>
<dbReference type="PROSITE" id="PS00606">
    <property type="entry name" value="KS3_1"/>
    <property type="match status" value="2"/>
</dbReference>
<dbReference type="InterPro" id="IPR018201">
    <property type="entry name" value="Ketoacyl_synth_AS"/>
</dbReference>
<dbReference type="InterPro" id="IPR014030">
    <property type="entry name" value="Ketoacyl_synth_N"/>
</dbReference>
<evidence type="ECO:0000256" key="10">
    <source>
        <dbReference type="SAM" id="MobiDB-lite"/>
    </source>
</evidence>
<dbReference type="SUPFAM" id="SSF101173">
    <property type="entry name" value="Docking domain B of the erythromycin polyketide synthase (DEBS)"/>
    <property type="match status" value="1"/>
</dbReference>
<feature type="domain" description="PKS/mFAS DH" evidence="13">
    <location>
        <begin position="2693"/>
        <end position="2996"/>
    </location>
</feature>
<dbReference type="InterPro" id="IPR020807">
    <property type="entry name" value="PKS_DH"/>
</dbReference>
<protein>
    <submittedName>
        <fullName evidence="14">Type I polyketide synthase</fullName>
    </submittedName>
</protein>
<dbReference type="Gene3D" id="3.40.50.720">
    <property type="entry name" value="NAD(P)-binding Rossmann-like Domain"/>
    <property type="match status" value="2"/>
</dbReference>
<evidence type="ECO:0000259" key="11">
    <source>
        <dbReference type="PROSITE" id="PS50075"/>
    </source>
</evidence>
<evidence type="ECO:0000256" key="2">
    <source>
        <dbReference type="ARBA" id="ARBA00004792"/>
    </source>
</evidence>
<dbReference type="InterPro" id="IPR032821">
    <property type="entry name" value="PKS_assoc"/>
</dbReference>
<dbReference type="Pfam" id="PF00698">
    <property type="entry name" value="Acyl_transf_1"/>
    <property type="match status" value="2"/>
</dbReference>
<evidence type="ECO:0000259" key="13">
    <source>
        <dbReference type="PROSITE" id="PS52019"/>
    </source>
</evidence>
<dbReference type="PANTHER" id="PTHR43775:SF51">
    <property type="entry name" value="INACTIVE PHENOLPHTHIOCEROL SYNTHESIS POLYKETIDE SYNTHASE TYPE I PKS1-RELATED"/>
    <property type="match status" value="1"/>
</dbReference>
<dbReference type="Pfam" id="PF08990">
    <property type="entry name" value="Docking"/>
    <property type="match status" value="1"/>
</dbReference>
<keyword evidence="8" id="KW-0012">Acyltransferase</keyword>
<dbReference type="Pfam" id="PF21089">
    <property type="entry name" value="PKS_DH_N"/>
    <property type="match status" value="2"/>
</dbReference>
<dbReference type="InterPro" id="IPR020806">
    <property type="entry name" value="PKS_PP-bd"/>
</dbReference>
<comment type="cofactor">
    <cofactor evidence="1">
        <name>pantetheine 4'-phosphate</name>
        <dbReference type="ChEBI" id="CHEBI:47942"/>
    </cofactor>
</comment>